<dbReference type="AlphaFoldDB" id="A0A8H6E0J0"/>
<gene>
    <name evidence="3" type="ORF">ETB97_009766</name>
</gene>
<organism evidence="3 4">
    <name type="scientific">Petromyces alliaceus</name>
    <name type="common">Aspergillus alliaceus</name>
    <dbReference type="NCBI Taxonomy" id="209559"/>
    <lineage>
        <taxon>Eukaryota</taxon>
        <taxon>Fungi</taxon>
        <taxon>Dikarya</taxon>
        <taxon>Ascomycota</taxon>
        <taxon>Pezizomycotina</taxon>
        <taxon>Eurotiomycetes</taxon>
        <taxon>Eurotiomycetidae</taxon>
        <taxon>Eurotiales</taxon>
        <taxon>Aspergillaceae</taxon>
        <taxon>Aspergillus</taxon>
        <taxon>Aspergillus subgen. Circumdati</taxon>
    </lineage>
</organism>
<protein>
    <submittedName>
        <fullName evidence="3">Uncharacterized protein</fullName>
    </submittedName>
</protein>
<evidence type="ECO:0000313" key="4">
    <source>
        <dbReference type="Proteomes" id="UP000541154"/>
    </source>
</evidence>
<accession>A0A8H6E0J0</accession>
<keyword evidence="2" id="KW-0732">Signal</keyword>
<feature type="signal peptide" evidence="2">
    <location>
        <begin position="1"/>
        <end position="23"/>
    </location>
</feature>
<sequence length="125" mass="13418">MVWNIPKFLAALAVGSLFSPAFANPTGDINPWKGDSVKKDFGDKIRSYGTQPSYAKREMTGLFPGLSEQPDLETNAGYSATPKRAPQLNVDKPNNSGEASDIDREGLATAFEAINLASDRPSIVS</sequence>
<evidence type="ECO:0000256" key="1">
    <source>
        <dbReference type="SAM" id="MobiDB-lite"/>
    </source>
</evidence>
<name>A0A8H6E0J0_PETAA</name>
<dbReference type="Proteomes" id="UP000541154">
    <property type="component" value="Unassembled WGS sequence"/>
</dbReference>
<feature type="region of interest" description="Disordered" evidence="1">
    <location>
        <begin position="63"/>
        <end position="104"/>
    </location>
</feature>
<keyword evidence="4" id="KW-1185">Reference proteome</keyword>
<dbReference type="EMBL" id="SPNV01000488">
    <property type="protein sequence ID" value="KAF5855166.1"/>
    <property type="molecule type" value="Genomic_DNA"/>
</dbReference>
<feature type="chain" id="PRO_5034987497" evidence="2">
    <location>
        <begin position="24"/>
        <end position="125"/>
    </location>
</feature>
<reference evidence="3 4" key="1">
    <citation type="submission" date="2019-04" db="EMBL/GenBank/DDBJ databases">
        <title>Aspergillus burnettii sp. nov., novel species from soil in southeast Queensland.</title>
        <authorList>
            <person name="Gilchrist C.L.M."/>
            <person name="Pitt J.I."/>
            <person name="Lange L."/>
            <person name="Lacey H.J."/>
            <person name="Vuong D."/>
            <person name="Midgley D.J."/>
            <person name="Greenfield P."/>
            <person name="Bradbury M."/>
            <person name="Lacey E."/>
            <person name="Busk P.K."/>
            <person name="Pilgaard B."/>
            <person name="Chooi Y.H."/>
            <person name="Piggott A.M."/>
        </authorList>
    </citation>
    <scope>NUCLEOTIDE SEQUENCE [LARGE SCALE GENOMIC DNA]</scope>
    <source>
        <strain evidence="3 4">FRR 5400</strain>
    </source>
</reference>
<evidence type="ECO:0000256" key="2">
    <source>
        <dbReference type="SAM" id="SignalP"/>
    </source>
</evidence>
<comment type="caution">
    <text evidence="3">The sequence shown here is derived from an EMBL/GenBank/DDBJ whole genome shotgun (WGS) entry which is preliminary data.</text>
</comment>
<evidence type="ECO:0000313" key="3">
    <source>
        <dbReference type="EMBL" id="KAF5855166.1"/>
    </source>
</evidence>
<proteinExistence type="predicted"/>